<accession>A0A975T2F2</accession>
<dbReference type="EC" id="2.3.1.-" evidence="2"/>
<dbReference type="PROSITE" id="PS51186">
    <property type="entry name" value="GNAT"/>
    <property type="match status" value="1"/>
</dbReference>
<proteinExistence type="predicted"/>
<protein>
    <submittedName>
        <fullName evidence="2">GNAT family N-acetyltransferase</fullName>
        <ecNumber evidence="2">2.3.1.-</ecNumber>
    </submittedName>
</protein>
<dbReference type="GO" id="GO:0016747">
    <property type="term" value="F:acyltransferase activity, transferring groups other than amino-acyl groups"/>
    <property type="evidence" value="ECO:0007669"/>
    <property type="project" value="InterPro"/>
</dbReference>
<dbReference type="PANTHER" id="PTHR39173:SF1">
    <property type="entry name" value="ACETYLTRANSFERASE"/>
    <property type="match status" value="1"/>
</dbReference>
<gene>
    <name evidence="2" type="ORF">KRR39_01305</name>
</gene>
<dbReference type="KEGG" id="nps:KRR39_01305"/>
<evidence type="ECO:0000313" key="2">
    <source>
        <dbReference type="EMBL" id="QWZ10375.1"/>
    </source>
</evidence>
<name>A0A975T2F2_9ACTN</name>
<keyword evidence="2" id="KW-0012">Acyltransferase</keyword>
<feature type="domain" description="N-acetyltransferase" evidence="1">
    <location>
        <begin position="14"/>
        <end position="156"/>
    </location>
</feature>
<dbReference type="CDD" id="cd04301">
    <property type="entry name" value="NAT_SF"/>
    <property type="match status" value="1"/>
</dbReference>
<dbReference type="InterPro" id="IPR000182">
    <property type="entry name" value="GNAT_dom"/>
</dbReference>
<organism evidence="2 3">
    <name type="scientific">Nocardioides panacis</name>
    <dbReference type="NCBI Taxonomy" id="2849501"/>
    <lineage>
        <taxon>Bacteria</taxon>
        <taxon>Bacillati</taxon>
        <taxon>Actinomycetota</taxon>
        <taxon>Actinomycetes</taxon>
        <taxon>Propionibacteriales</taxon>
        <taxon>Nocardioidaceae</taxon>
        <taxon>Nocardioides</taxon>
    </lineage>
</organism>
<dbReference type="PANTHER" id="PTHR39173">
    <property type="entry name" value="ACETYLTRANSFERASE"/>
    <property type="match status" value="1"/>
</dbReference>
<dbReference type="Proteomes" id="UP000683575">
    <property type="component" value="Chromosome"/>
</dbReference>
<evidence type="ECO:0000313" key="3">
    <source>
        <dbReference type="Proteomes" id="UP000683575"/>
    </source>
</evidence>
<sequence>MVHPPEPGYVGADYTLETLADPATFAAFCEREVALSQPGTPRPTGWVSGTYLWMVDDTADGPQVVGRISLRHELTAWLLEVGGHIGYAVRPSARRRGHATRALALMLPIAAERGLDRVLVTCDEDNVGSRRVIEANGGVLEDVRGTKRRYWLPTRPTHPPQS</sequence>
<evidence type="ECO:0000259" key="1">
    <source>
        <dbReference type="PROSITE" id="PS51186"/>
    </source>
</evidence>
<dbReference type="Pfam" id="PF13302">
    <property type="entry name" value="Acetyltransf_3"/>
    <property type="match status" value="1"/>
</dbReference>
<keyword evidence="3" id="KW-1185">Reference proteome</keyword>
<keyword evidence="2" id="KW-0808">Transferase</keyword>
<reference evidence="2" key="1">
    <citation type="submission" date="2021-06" db="EMBL/GenBank/DDBJ databases">
        <title>Complete genome sequence of Nocardioides sp. G188.</title>
        <authorList>
            <person name="Im W.-T."/>
        </authorList>
    </citation>
    <scope>NUCLEOTIDE SEQUENCE</scope>
    <source>
        <strain evidence="2">G188</strain>
    </source>
</reference>
<dbReference type="EMBL" id="CP077062">
    <property type="protein sequence ID" value="QWZ10375.1"/>
    <property type="molecule type" value="Genomic_DNA"/>
</dbReference>
<dbReference type="AlphaFoldDB" id="A0A975T2F2"/>